<dbReference type="NCBIfam" id="TIGR02325">
    <property type="entry name" value="C_P_lyase_phnF"/>
    <property type="match status" value="1"/>
</dbReference>
<reference evidence="5 6" key="1">
    <citation type="submission" date="2019-11" db="EMBL/GenBank/DDBJ databases">
        <authorList>
            <person name="Zheng R.K."/>
            <person name="Sun C.M."/>
        </authorList>
    </citation>
    <scope>NUCLEOTIDE SEQUENCE [LARGE SCALE GENOMIC DNA]</scope>
    <source>
        <strain evidence="5 6">SRB007</strain>
    </source>
</reference>
<dbReference type="SUPFAM" id="SSF64288">
    <property type="entry name" value="Chorismate lyase-like"/>
    <property type="match status" value="1"/>
</dbReference>
<dbReference type="PANTHER" id="PTHR44846">
    <property type="entry name" value="MANNOSYL-D-GLYCERATE TRANSPORT/METABOLISM SYSTEM REPRESSOR MNGR-RELATED"/>
    <property type="match status" value="1"/>
</dbReference>
<keyword evidence="3" id="KW-0804">Transcription</keyword>
<accession>A0A6I6JAW0</accession>
<dbReference type="Pfam" id="PF00392">
    <property type="entry name" value="GntR"/>
    <property type="match status" value="1"/>
</dbReference>
<name>A0A6I6JAW0_9BACT</name>
<dbReference type="PROSITE" id="PS50949">
    <property type="entry name" value="HTH_GNTR"/>
    <property type="match status" value="1"/>
</dbReference>
<dbReference type="EMBL" id="CP046400">
    <property type="protein sequence ID" value="QGY39201.1"/>
    <property type="molecule type" value="Genomic_DNA"/>
</dbReference>
<dbReference type="SMART" id="SM00866">
    <property type="entry name" value="UTRA"/>
    <property type="match status" value="1"/>
</dbReference>
<dbReference type="InterPro" id="IPR000524">
    <property type="entry name" value="Tscrpt_reg_HTH_GntR"/>
</dbReference>
<dbReference type="InterPro" id="IPR036390">
    <property type="entry name" value="WH_DNA-bd_sf"/>
</dbReference>
<dbReference type="PANTHER" id="PTHR44846:SF1">
    <property type="entry name" value="MANNOSYL-D-GLYCERATE TRANSPORT_METABOLISM SYSTEM REPRESSOR MNGR-RELATED"/>
    <property type="match status" value="1"/>
</dbReference>
<dbReference type="PRINTS" id="PR00035">
    <property type="entry name" value="HTHGNTR"/>
</dbReference>
<protein>
    <submittedName>
        <fullName evidence="5">Phosphonate metabolism transcriptional regulator PhnF</fullName>
    </submittedName>
</protein>
<dbReference type="SUPFAM" id="SSF46785">
    <property type="entry name" value="Winged helix' DNA-binding domain"/>
    <property type="match status" value="1"/>
</dbReference>
<dbReference type="InterPro" id="IPR036388">
    <property type="entry name" value="WH-like_DNA-bd_sf"/>
</dbReference>
<dbReference type="Pfam" id="PF07702">
    <property type="entry name" value="UTRA"/>
    <property type="match status" value="1"/>
</dbReference>
<organism evidence="5 6">
    <name type="scientific">Pseudodesulfovibrio cashew</name>
    <dbReference type="NCBI Taxonomy" id="2678688"/>
    <lineage>
        <taxon>Bacteria</taxon>
        <taxon>Pseudomonadati</taxon>
        <taxon>Thermodesulfobacteriota</taxon>
        <taxon>Desulfovibrionia</taxon>
        <taxon>Desulfovibrionales</taxon>
        <taxon>Desulfovibrionaceae</taxon>
    </lineage>
</organism>
<dbReference type="Gene3D" id="1.10.10.10">
    <property type="entry name" value="Winged helix-like DNA-binding domain superfamily/Winged helix DNA-binding domain"/>
    <property type="match status" value="1"/>
</dbReference>
<evidence type="ECO:0000256" key="1">
    <source>
        <dbReference type="ARBA" id="ARBA00023015"/>
    </source>
</evidence>
<evidence type="ECO:0000256" key="3">
    <source>
        <dbReference type="ARBA" id="ARBA00023163"/>
    </source>
</evidence>
<dbReference type="GO" id="GO:0003677">
    <property type="term" value="F:DNA binding"/>
    <property type="evidence" value="ECO:0007669"/>
    <property type="project" value="UniProtKB-KW"/>
</dbReference>
<dbReference type="RefSeq" id="WP_158946426.1">
    <property type="nucleotide sequence ID" value="NZ_CP046400.1"/>
</dbReference>
<dbReference type="InterPro" id="IPR028978">
    <property type="entry name" value="Chorismate_lyase_/UTRA_dom_sf"/>
</dbReference>
<proteinExistence type="predicted"/>
<keyword evidence="1" id="KW-0805">Transcription regulation</keyword>
<dbReference type="Gene3D" id="3.40.1410.10">
    <property type="entry name" value="Chorismate lyase-like"/>
    <property type="match status" value="1"/>
</dbReference>
<keyword evidence="6" id="KW-1185">Reference proteome</keyword>
<evidence type="ECO:0000259" key="4">
    <source>
        <dbReference type="PROSITE" id="PS50949"/>
    </source>
</evidence>
<dbReference type="InterPro" id="IPR012702">
    <property type="entry name" value="CP_lyase_PhnF"/>
</dbReference>
<evidence type="ECO:0000313" key="6">
    <source>
        <dbReference type="Proteomes" id="UP000428328"/>
    </source>
</evidence>
<dbReference type="CDD" id="cd07377">
    <property type="entry name" value="WHTH_GntR"/>
    <property type="match status" value="1"/>
</dbReference>
<dbReference type="GO" id="GO:0045892">
    <property type="term" value="P:negative regulation of DNA-templated transcription"/>
    <property type="evidence" value="ECO:0007669"/>
    <property type="project" value="TreeGrafter"/>
</dbReference>
<sequence>MSPDTERVALWRRIYGKIKDDVGSGALAPGDKLPSENRLAAHWGVNRHTVRRALAALEEEGVLRVEQGRGSFVREPVISYPVKRRTRFSENLLEQRRVPGNLLLRAGQAEADAEVAEALGIAQGSEVIRLVTAGEADGRRISLSISFFPARRFPGFIAAYRQEESVTRTLARFGVADYARMSSKVIARMPSRDEARELQQPRTRPVLVTESVNVDTDGVPVEFGICLFASDWVQLVVEPSH</sequence>
<gene>
    <name evidence="5" type="primary">phnF</name>
    <name evidence="5" type="ORF">GM415_03370</name>
</gene>
<dbReference type="KEGG" id="psel:GM415_03370"/>
<keyword evidence="2" id="KW-0238">DNA-binding</keyword>
<dbReference type="InterPro" id="IPR050679">
    <property type="entry name" value="Bact_HTH_transcr_reg"/>
</dbReference>
<dbReference type="Proteomes" id="UP000428328">
    <property type="component" value="Chromosome"/>
</dbReference>
<evidence type="ECO:0000256" key="2">
    <source>
        <dbReference type="ARBA" id="ARBA00023125"/>
    </source>
</evidence>
<dbReference type="InterPro" id="IPR011663">
    <property type="entry name" value="UTRA"/>
</dbReference>
<dbReference type="GO" id="GO:0003700">
    <property type="term" value="F:DNA-binding transcription factor activity"/>
    <property type="evidence" value="ECO:0007669"/>
    <property type="project" value="InterPro"/>
</dbReference>
<evidence type="ECO:0000313" key="5">
    <source>
        <dbReference type="EMBL" id="QGY39201.1"/>
    </source>
</evidence>
<dbReference type="SMART" id="SM00345">
    <property type="entry name" value="HTH_GNTR"/>
    <property type="match status" value="1"/>
</dbReference>
<dbReference type="AlphaFoldDB" id="A0A6I6JAW0"/>
<feature type="domain" description="HTH gntR-type" evidence="4">
    <location>
        <begin position="8"/>
        <end position="76"/>
    </location>
</feature>